<evidence type="ECO:0000313" key="2">
    <source>
        <dbReference type="Proteomes" id="UP001234178"/>
    </source>
</evidence>
<keyword evidence="2" id="KW-1185">Reference proteome</keyword>
<sequence>MQETPEVIEEQEEDTTLEDGFKIQELFQIEKGSEYMKGASHQKQLIIKGSTQLLSSLLPNNLNFSSFASLTRTIINCGNCRSLIYSYLRERRRKKVNVEVGAAGEANPAGYVEPAMEVEPDSDAELDGQAFLYCEALLADVHS</sequence>
<dbReference type="EMBL" id="JAOYFB010000039">
    <property type="protein sequence ID" value="KAK4028866.1"/>
    <property type="molecule type" value="Genomic_DNA"/>
</dbReference>
<gene>
    <name evidence="1" type="ORF">OUZ56_021885</name>
</gene>
<name>A0ABR0AUR4_9CRUS</name>
<proteinExistence type="predicted"/>
<reference evidence="1 2" key="1">
    <citation type="journal article" date="2023" name="Nucleic Acids Res.">
        <title>The hologenome of Daphnia magna reveals possible DNA methylation and microbiome-mediated evolution of the host genome.</title>
        <authorList>
            <person name="Chaturvedi A."/>
            <person name="Li X."/>
            <person name="Dhandapani V."/>
            <person name="Marshall H."/>
            <person name="Kissane S."/>
            <person name="Cuenca-Cambronero M."/>
            <person name="Asole G."/>
            <person name="Calvet F."/>
            <person name="Ruiz-Romero M."/>
            <person name="Marangio P."/>
            <person name="Guigo R."/>
            <person name="Rago D."/>
            <person name="Mirbahai L."/>
            <person name="Eastwood N."/>
            <person name="Colbourne J.K."/>
            <person name="Zhou J."/>
            <person name="Mallon E."/>
            <person name="Orsini L."/>
        </authorList>
    </citation>
    <scope>NUCLEOTIDE SEQUENCE [LARGE SCALE GENOMIC DNA]</scope>
    <source>
        <strain evidence="1">LRV0_1</strain>
    </source>
</reference>
<protein>
    <submittedName>
        <fullName evidence="1">Uncharacterized protein</fullName>
    </submittedName>
</protein>
<comment type="caution">
    <text evidence="1">The sequence shown here is derived from an EMBL/GenBank/DDBJ whole genome shotgun (WGS) entry which is preliminary data.</text>
</comment>
<dbReference type="Proteomes" id="UP001234178">
    <property type="component" value="Unassembled WGS sequence"/>
</dbReference>
<accession>A0ABR0AUR4</accession>
<evidence type="ECO:0000313" key="1">
    <source>
        <dbReference type="EMBL" id="KAK4028866.1"/>
    </source>
</evidence>
<organism evidence="1 2">
    <name type="scientific">Daphnia magna</name>
    <dbReference type="NCBI Taxonomy" id="35525"/>
    <lineage>
        <taxon>Eukaryota</taxon>
        <taxon>Metazoa</taxon>
        <taxon>Ecdysozoa</taxon>
        <taxon>Arthropoda</taxon>
        <taxon>Crustacea</taxon>
        <taxon>Branchiopoda</taxon>
        <taxon>Diplostraca</taxon>
        <taxon>Cladocera</taxon>
        <taxon>Anomopoda</taxon>
        <taxon>Daphniidae</taxon>
        <taxon>Daphnia</taxon>
    </lineage>
</organism>